<keyword evidence="2" id="KW-0597">Phosphoprotein</keyword>
<gene>
    <name evidence="5" type="ORF">BDP27DRAFT_1405045</name>
</gene>
<protein>
    <submittedName>
        <fullName evidence="5">Uncharacterized protein</fullName>
    </submittedName>
</protein>
<dbReference type="Gene3D" id="3.40.50.12780">
    <property type="entry name" value="N-terminal domain of ligase-like"/>
    <property type="match status" value="1"/>
</dbReference>
<dbReference type="Pfam" id="PF07993">
    <property type="entry name" value="NAD_binding_4"/>
    <property type="match status" value="1"/>
</dbReference>
<evidence type="ECO:0000259" key="4">
    <source>
        <dbReference type="Pfam" id="PF07993"/>
    </source>
</evidence>
<dbReference type="InterPro" id="IPR036291">
    <property type="entry name" value="NAD(P)-bd_dom_sf"/>
</dbReference>
<evidence type="ECO:0000259" key="3">
    <source>
        <dbReference type="Pfam" id="PF00501"/>
    </source>
</evidence>
<dbReference type="Gene3D" id="3.40.50.720">
    <property type="entry name" value="NAD(P)-binding Rossmann-like Domain"/>
    <property type="match status" value="1"/>
</dbReference>
<dbReference type="PROSITE" id="PS00455">
    <property type="entry name" value="AMP_BINDING"/>
    <property type="match status" value="1"/>
</dbReference>
<evidence type="ECO:0000313" key="6">
    <source>
        <dbReference type="Proteomes" id="UP000772434"/>
    </source>
</evidence>
<dbReference type="Proteomes" id="UP000772434">
    <property type="component" value="Unassembled WGS sequence"/>
</dbReference>
<dbReference type="PANTHER" id="PTHR43439">
    <property type="entry name" value="PHENYLACETATE-COENZYME A LIGASE"/>
    <property type="match status" value="1"/>
</dbReference>
<organism evidence="5 6">
    <name type="scientific">Rhodocollybia butyracea</name>
    <dbReference type="NCBI Taxonomy" id="206335"/>
    <lineage>
        <taxon>Eukaryota</taxon>
        <taxon>Fungi</taxon>
        <taxon>Dikarya</taxon>
        <taxon>Basidiomycota</taxon>
        <taxon>Agaricomycotina</taxon>
        <taxon>Agaricomycetes</taxon>
        <taxon>Agaricomycetidae</taxon>
        <taxon>Agaricales</taxon>
        <taxon>Marasmiineae</taxon>
        <taxon>Omphalotaceae</taxon>
        <taxon>Rhodocollybia</taxon>
    </lineage>
</organism>
<dbReference type="InterPro" id="IPR013120">
    <property type="entry name" value="FAR_NAD-bd"/>
</dbReference>
<dbReference type="Pfam" id="PF00501">
    <property type="entry name" value="AMP-binding"/>
    <property type="match status" value="1"/>
</dbReference>
<name>A0A9P5PKS2_9AGAR</name>
<dbReference type="InterPro" id="IPR000873">
    <property type="entry name" value="AMP-dep_synth/lig_dom"/>
</dbReference>
<evidence type="ECO:0000256" key="1">
    <source>
        <dbReference type="ARBA" id="ARBA00022450"/>
    </source>
</evidence>
<dbReference type="SUPFAM" id="SSF51735">
    <property type="entry name" value="NAD(P)-binding Rossmann-fold domains"/>
    <property type="match status" value="1"/>
</dbReference>
<dbReference type="PROSITE" id="PS00012">
    <property type="entry name" value="PHOSPHOPANTETHEINE"/>
    <property type="match status" value="1"/>
</dbReference>
<keyword evidence="6" id="KW-1185">Reference proteome</keyword>
<feature type="domain" description="AMP-dependent synthetase/ligase" evidence="3">
    <location>
        <begin position="50"/>
        <end position="363"/>
    </location>
</feature>
<dbReference type="OrthoDB" id="429813at2759"/>
<sequence>MSSYVPPPLDPGLCFPDYIYRVSAAYPEREAALILHESDAKGNGVSEPSLQSITWAQLMADVQKRTQHLLEITQLKARRPGDDVVTVGLLAPNGYSYLVNMIAMFMLRWTILLISVKNSEEAVYNLMHSTGAVCLIVDRTLPSFASGLVDKSFITIDISVVPKDSLLDAADIFWDSSNPSNAGFSRNADLLREADNPAIYLHTSGTTGHPKPIGWSHQFLLSACISAAHDSPTRAEVMYTPFPLCHAGGFSLCFPNLLGAGSIFTLVKGATSTSHDAVIRHIRILSGRKVDISVPPSILEDIYDASRRGSLDLRLNTVGFGGASLRQEVGDYLSQRQVRLIAWGGTTEAGEIACLGYNRDPEDWAYMKLVDGFEYHFQKAEESSDSLLHTLIISPGYMTPPVLNHRDPVGFRANDMWLAHPDPKKRNFWRPAGRTDDVKSIQTVLSNGEKTDNKQLAQATIFGTGRFLNGAIISPNNTEADSTQDISAYIDAIWPHIVNTNRSIPRHSRLIRPLLLIEQPSKPFLFSDKWTLKSKATVELYRREIDEAYRTVEEGFDLPRTPVQEDEDFFLAGMDSLVATLLRSAILGALKHYKEFSSTSKKYHLLISYNERLAGDVYAITGSTGSLGASFTSLLLHKSEVRKLYLLNRPNESLSMTSRLKEAFEKQGLDYALLISSISTGRVVLLDVNLAEPKLGIDETLYDDLRANVTHIVHIAWTLDFNLVFSSYMVHVLGVRHLIDLALSSTSVDSNLPHLTFLSSIGVVARYGADSVPESSLDSLKSCLPQGYAYAKYASEKTLEAAANQRPGFRVSIVRSGQIAGALKTGAWSRKEYMPTLIRVSMGVGLVPQELPSVRWLPVDVAADVVYHNTKHSSLPDNHSLVTFYHLENNVSTPWSAIVQALTEFRSVNPVLPVSVDKWLDAVRSSNIGGSLMWFFEDHLSSGMPKLDTTNATRFSESLLDCEVDNTLIKLYIQYACMVE</sequence>
<evidence type="ECO:0000256" key="2">
    <source>
        <dbReference type="ARBA" id="ARBA00022553"/>
    </source>
</evidence>
<keyword evidence="1" id="KW-0596">Phosphopantetheine</keyword>
<dbReference type="InterPro" id="IPR051414">
    <property type="entry name" value="Adenylate-forming_Reductase"/>
</dbReference>
<dbReference type="EMBL" id="JADNRY010000110">
    <property type="protein sequence ID" value="KAF9065017.1"/>
    <property type="molecule type" value="Genomic_DNA"/>
</dbReference>
<feature type="domain" description="Thioester reductase (TE)" evidence="4">
    <location>
        <begin position="620"/>
        <end position="865"/>
    </location>
</feature>
<proteinExistence type="predicted"/>
<accession>A0A9P5PKS2</accession>
<dbReference type="InterPro" id="IPR020845">
    <property type="entry name" value="AMP-binding_CS"/>
</dbReference>
<reference evidence="5" key="1">
    <citation type="submission" date="2020-11" db="EMBL/GenBank/DDBJ databases">
        <authorList>
            <consortium name="DOE Joint Genome Institute"/>
            <person name="Ahrendt S."/>
            <person name="Riley R."/>
            <person name="Andreopoulos W."/>
            <person name="Labutti K."/>
            <person name="Pangilinan J."/>
            <person name="Ruiz-Duenas F.J."/>
            <person name="Barrasa J.M."/>
            <person name="Sanchez-Garcia M."/>
            <person name="Camarero S."/>
            <person name="Miyauchi S."/>
            <person name="Serrano A."/>
            <person name="Linde D."/>
            <person name="Babiker R."/>
            <person name="Drula E."/>
            <person name="Ayuso-Fernandez I."/>
            <person name="Pacheco R."/>
            <person name="Padilla G."/>
            <person name="Ferreira P."/>
            <person name="Barriuso J."/>
            <person name="Kellner H."/>
            <person name="Castanera R."/>
            <person name="Alfaro M."/>
            <person name="Ramirez L."/>
            <person name="Pisabarro A.G."/>
            <person name="Kuo A."/>
            <person name="Tritt A."/>
            <person name="Lipzen A."/>
            <person name="He G."/>
            <person name="Yan M."/>
            <person name="Ng V."/>
            <person name="Cullen D."/>
            <person name="Martin F."/>
            <person name="Rosso M.-N."/>
            <person name="Henrissat B."/>
            <person name="Hibbett D."/>
            <person name="Martinez A.T."/>
            <person name="Grigoriev I.V."/>
        </authorList>
    </citation>
    <scope>NUCLEOTIDE SEQUENCE</scope>
    <source>
        <strain evidence="5">AH 40177</strain>
    </source>
</reference>
<dbReference type="Pfam" id="PF23562">
    <property type="entry name" value="AMP-binding_C_3"/>
    <property type="match status" value="1"/>
</dbReference>
<dbReference type="PANTHER" id="PTHR43439:SF2">
    <property type="entry name" value="ENZYME, PUTATIVE (JCVI)-RELATED"/>
    <property type="match status" value="1"/>
</dbReference>
<comment type="caution">
    <text evidence="5">The sequence shown here is derived from an EMBL/GenBank/DDBJ whole genome shotgun (WGS) entry which is preliminary data.</text>
</comment>
<evidence type="ECO:0000313" key="5">
    <source>
        <dbReference type="EMBL" id="KAF9065017.1"/>
    </source>
</evidence>
<dbReference type="InterPro" id="IPR006162">
    <property type="entry name" value="Ppantetheine_attach_site"/>
</dbReference>
<dbReference type="AlphaFoldDB" id="A0A9P5PKS2"/>
<dbReference type="SUPFAM" id="SSF56801">
    <property type="entry name" value="Acetyl-CoA synthetase-like"/>
    <property type="match status" value="1"/>
</dbReference>
<dbReference type="InterPro" id="IPR042099">
    <property type="entry name" value="ANL_N_sf"/>
</dbReference>